<accession>A0A1Y2N2X3</accession>
<name>A0A1Y2N2X3_PSEAH</name>
<evidence type="ECO:0008006" key="3">
    <source>
        <dbReference type="Google" id="ProtNLM"/>
    </source>
</evidence>
<dbReference type="AlphaFoldDB" id="A0A1Y2N2X3"/>
<comment type="caution">
    <text evidence="1">The sequence shown here is derived from an EMBL/GenBank/DDBJ whole genome shotgun (WGS) entry which is preliminary data.</text>
</comment>
<evidence type="ECO:0000313" key="2">
    <source>
        <dbReference type="Proteomes" id="UP000194360"/>
    </source>
</evidence>
<sequence length="246" mass="27785">MNPAPAIYDAQVRHARHRDVHTTFAHRIHLWLVDLDELPELPFWLRPFARFRAADHVGDPELSIRANIGNLLAGYGIDLTGGRVLMLAHARELGHVFNPISVFWCHRADGSLACVVAEVHNTYGGRHCYLLRPDEHGRAHADKEFYVSPFLETRGYYTMHLPLPGDRLAVAVTLHQDGRPALTATLAGTRRPAGTREIVRALLRRPFVTRRTSLLIRLHGIALWLRRLPVVPRPPASDRSEEGVSR</sequence>
<dbReference type="Pfam" id="PF07103">
    <property type="entry name" value="DUF1365"/>
    <property type="match status" value="1"/>
</dbReference>
<dbReference type="Proteomes" id="UP000194360">
    <property type="component" value="Unassembled WGS sequence"/>
</dbReference>
<gene>
    <name evidence="1" type="ORF">BG845_02160</name>
</gene>
<dbReference type="EMBL" id="MIGB01000009">
    <property type="protein sequence ID" value="OSY41258.1"/>
    <property type="molecule type" value="Genomic_DNA"/>
</dbReference>
<keyword evidence="2" id="KW-1185">Reference proteome</keyword>
<dbReference type="STRING" id="2074.BG845_02160"/>
<protein>
    <recommendedName>
        <fullName evidence="3">DUF1365 domain-containing protein</fullName>
    </recommendedName>
</protein>
<dbReference type="RefSeq" id="WP_085912437.1">
    <property type="nucleotide sequence ID" value="NZ_AP018920.1"/>
</dbReference>
<reference evidence="1 2" key="1">
    <citation type="submission" date="2016-09" db="EMBL/GenBank/DDBJ databases">
        <title>Pseudonocardia autotrophica DSM535, a candidate organism with high potential of specific P450 cytochromes.</title>
        <authorList>
            <person name="Grumaz C."/>
            <person name="Vainshtein Y."/>
            <person name="Kirstahler P."/>
            <person name="Sohn K."/>
        </authorList>
    </citation>
    <scope>NUCLEOTIDE SEQUENCE [LARGE SCALE GENOMIC DNA]</scope>
    <source>
        <strain evidence="1 2">DSM 535</strain>
    </source>
</reference>
<dbReference type="InterPro" id="IPR010775">
    <property type="entry name" value="DUF1365"/>
</dbReference>
<evidence type="ECO:0000313" key="1">
    <source>
        <dbReference type="EMBL" id="OSY41258.1"/>
    </source>
</evidence>
<dbReference type="OrthoDB" id="9778801at2"/>
<organism evidence="1 2">
    <name type="scientific">Pseudonocardia autotrophica</name>
    <name type="common">Amycolata autotrophica</name>
    <name type="synonym">Nocardia autotrophica</name>
    <dbReference type="NCBI Taxonomy" id="2074"/>
    <lineage>
        <taxon>Bacteria</taxon>
        <taxon>Bacillati</taxon>
        <taxon>Actinomycetota</taxon>
        <taxon>Actinomycetes</taxon>
        <taxon>Pseudonocardiales</taxon>
        <taxon>Pseudonocardiaceae</taxon>
        <taxon>Pseudonocardia</taxon>
    </lineage>
</organism>
<proteinExistence type="predicted"/>
<dbReference type="PANTHER" id="PTHR33973">
    <property type="entry name" value="OS07G0153300 PROTEIN"/>
    <property type="match status" value="1"/>
</dbReference>
<dbReference type="PANTHER" id="PTHR33973:SF4">
    <property type="entry name" value="OS07G0153300 PROTEIN"/>
    <property type="match status" value="1"/>
</dbReference>